<evidence type="ECO:0000313" key="5">
    <source>
        <dbReference type="EMBL" id="HIY20273.1"/>
    </source>
</evidence>
<keyword evidence="3" id="KW-0472">Membrane</keyword>
<dbReference type="EMBL" id="DXDX01000001">
    <property type="protein sequence ID" value="HIY20273.1"/>
    <property type="molecule type" value="Genomic_DNA"/>
</dbReference>
<reference evidence="5" key="1">
    <citation type="journal article" date="2021" name="PeerJ">
        <title>Extensive microbial diversity within the chicken gut microbiome revealed by metagenomics and culture.</title>
        <authorList>
            <person name="Gilroy R."/>
            <person name="Ravi A."/>
            <person name="Getino M."/>
            <person name="Pursley I."/>
            <person name="Horton D.L."/>
            <person name="Alikhan N.F."/>
            <person name="Baker D."/>
            <person name="Gharbi K."/>
            <person name="Hall N."/>
            <person name="Watson M."/>
            <person name="Adriaenssens E.M."/>
            <person name="Foster-Nyarko E."/>
            <person name="Jarju S."/>
            <person name="Secka A."/>
            <person name="Antonio M."/>
            <person name="Oren A."/>
            <person name="Chaudhuri R.R."/>
            <person name="La Ragione R."/>
            <person name="Hildebrand F."/>
            <person name="Pallen M.J."/>
        </authorList>
    </citation>
    <scope>NUCLEOTIDE SEQUENCE</scope>
    <source>
        <strain evidence="5">ChiBcec16_6824</strain>
    </source>
</reference>
<accession>A0A9D1Y680</accession>
<keyword evidence="3" id="KW-1133">Transmembrane helix</keyword>
<dbReference type="PROSITE" id="PS50076">
    <property type="entry name" value="DNAJ_2"/>
    <property type="match status" value="1"/>
</dbReference>
<feature type="region of interest" description="Disordered" evidence="2">
    <location>
        <begin position="122"/>
        <end position="142"/>
    </location>
</feature>
<sequence length="621" mass="71593">MSRWPWSELGLDGPAPLEEVRRAYAQLVKEAHPEEDPEGFQRLHRAYQAARQEARRAAKGNPPVVPGTEEQEAHRLRNAQPPLEREEKLDVQALLHQENSQEKEPQEDGKQKKRETWDFKHLLNQEKSQEKEPLGNTEQKERETWDFKNLLNQEKSQEKEPQGNTEQEEREMWEFERFFQEEERQRAERQQKKYGGGEQGRVIDQALQLVYRLLQEERPRSTWEQFLQSKLFSQVKDHAQFMAGLAEAFRTRTVSNPKIREDVLQAYGLSTQTVSRKHWEFVRDVGGLEKRTWGEQKWRGWLSFLRSFCLVEGIVALALVLFILVLNGILYISEHPERVQAQEICQWLEEDFGIPVESAYLEKRSDSVRDYYLPEQQCYIEAWPAGERDLTQGKLGYESNLANVFLTQELEKFAQEWEAVCTLKELDEAGNLSGAYEVPAGYLLSTGLWDGADCITALGERMVQLSQESWYTLLDPAFQLRLAVWDQPYFTYTAPGDPFDGAGVRSYYENDLPAELVAYLVRESGLAQLDFGTAAYGLTDLGSITLQGDTYVLVGGVDADTNELVRLYLYDSNYLISTPYDTFDPEMDRVAYNRLRNGGEKVESPGGRLPWPTAGIRRFAG</sequence>
<evidence type="ECO:0000256" key="2">
    <source>
        <dbReference type="SAM" id="MobiDB-lite"/>
    </source>
</evidence>
<keyword evidence="3" id="KW-0812">Transmembrane</keyword>
<reference evidence="5" key="2">
    <citation type="submission" date="2021-04" db="EMBL/GenBank/DDBJ databases">
        <authorList>
            <person name="Gilroy R."/>
        </authorList>
    </citation>
    <scope>NUCLEOTIDE SEQUENCE</scope>
    <source>
        <strain evidence="5">ChiBcec16_6824</strain>
    </source>
</reference>
<name>A0A9D1Y680_9FIRM</name>
<dbReference type="InterPro" id="IPR001623">
    <property type="entry name" value="DnaJ_domain"/>
</dbReference>
<dbReference type="SUPFAM" id="SSF46565">
    <property type="entry name" value="Chaperone J-domain"/>
    <property type="match status" value="1"/>
</dbReference>
<protein>
    <recommendedName>
        <fullName evidence="4">J domain-containing protein</fullName>
    </recommendedName>
</protein>
<organism evidence="5 6">
    <name type="scientific">Candidatus Flavonifractor merdigallinarum</name>
    <dbReference type="NCBI Taxonomy" id="2838589"/>
    <lineage>
        <taxon>Bacteria</taxon>
        <taxon>Bacillati</taxon>
        <taxon>Bacillota</taxon>
        <taxon>Clostridia</taxon>
        <taxon>Eubacteriales</taxon>
        <taxon>Oscillospiraceae</taxon>
        <taxon>Flavonifractor</taxon>
    </lineage>
</organism>
<evidence type="ECO:0000313" key="6">
    <source>
        <dbReference type="Proteomes" id="UP000823868"/>
    </source>
</evidence>
<evidence type="ECO:0000256" key="3">
    <source>
        <dbReference type="SAM" id="Phobius"/>
    </source>
</evidence>
<keyword evidence="1" id="KW-0235">DNA replication</keyword>
<evidence type="ECO:0000259" key="4">
    <source>
        <dbReference type="PROSITE" id="PS50076"/>
    </source>
</evidence>
<dbReference type="Proteomes" id="UP000823868">
    <property type="component" value="Unassembled WGS sequence"/>
</dbReference>
<proteinExistence type="predicted"/>
<comment type="caution">
    <text evidence="5">The sequence shown here is derived from an EMBL/GenBank/DDBJ whole genome shotgun (WGS) entry which is preliminary data.</text>
</comment>
<gene>
    <name evidence="5" type="ORF">H9841_00025</name>
</gene>
<feature type="domain" description="J" evidence="4">
    <location>
        <begin position="4"/>
        <end position="55"/>
    </location>
</feature>
<feature type="transmembrane region" description="Helical" evidence="3">
    <location>
        <begin position="308"/>
        <end position="332"/>
    </location>
</feature>
<dbReference type="AlphaFoldDB" id="A0A9D1Y680"/>
<evidence type="ECO:0000256" key="1">
    <source>
        <dbReference type="ARBA" id="ARBA00022705"/>
    </source>
</evidence>
<dbReference type="GO" id="GO:0006260">
    <property type="term" value="P:DNA replication"/>
    <property type="evidence" value="ECO:0007669"/>
    <property type="project" value="UniProtKB-KW"/>
</dbReference>
<feature type="region of interest" description="Disordered" evidence="2">
    <location>
        <begin position="29"/>
        <end position="89"/>
    </location>
</feature>
<dbReference type="InterPro" id="IPR036869">
    <property type="entry name" value="J_dom_sf"/>
</dbReference>